<keyword evidence="3" id="KW-1185">Reference proteome</keyword>
<sequence length="203" mass="21726">MDPAHTPMDRLDKVEAMLQHHGALFLSNSAEVQLAVAKQEQAFTSLASQVQQLASAFAQAVPLLPEPVQPPPAPAASASAFVSEPRGGFLNATRRAAARSLRTVPSCSPSSPTPSPLSSAKCSEKLPEVRTLLEGFWASSSEWNQAAQCDAFLMGLADYIKDELISYELRSTLDGIIELASARPVTSGFRGIDAFWQPVFRGA</sequence>
<evidence type="ECO:0000256" key="1">
    <source>
        <dbReference type="SAM" id="MobiDB-lite"/>
    </source>
</evidence>
<evidence type="ECO:0000313" key="2">
    <source>
        <dbReference type="EMBL" id="CAB1460184.1"/>
    </source>
</evidence>
<name>A0A9N7ZFH6_PLEPL</name>
<reference evidence="2" key="1">
    <citation type="submission" date="2020-03" db="EMBL/GenBank/DDBJ databases">
        <authorList>
            <person name="Weist P."/>
        </authorList>
    </citation>
    <scope>NUCLEOTIDE SEQUENCE</scope>
</reference>
<proteinExistence type="predicted"/>
<feature type="compositionally biased region" description="Low complexity" evidence="1">
    <location>
        <begin position="101"/>
        <end position="110"/>
    </location>
</feature>
<organism evidence="2 3">
    <name type="scientific">Pleuronectes platessa</name>
    <name type="common">European plaice</name>
    <dbReference type="NCBI Taxonomy" id="8262"/>
    <lineage>
        <taxon>Eukaryota</taxon>
        <taxon>Metazoa</taxon>
        <taxon>Chordata</taxon>
        <taxon>Craniata</taxon>
        <taxon>Vertebrata</taxon>
        <taxon>Euteleostomi</taxon>
        <taxon>Actinopterygii</taxon>
        <taxon>Neopterygii</taxon>
        <taxon>Teleostei</taxon>
        <taxon>Neoteleostei</taxon>
        <taxon>Acanthomorphata</taxon>
        <taxon>Carangaria</taxon>
        <taxon>Pleuronectiformes</taxon>
        <taxon>Pleuronectoidei</taxon>
        <taxon>Pleuronectidae</taxon>
        <taxon>Pleuronectes</taxon>
    </lineage>
</organism>
<comment type="caution">
    <text evidence="2">The sequence shown here is derived from an EMBL/GenBank/DDBJ whole genome shotgun (WGS) entry which is preliminary data.</text>
</comment>
<dbReference type="EMBL" id="CADEAL010004466">
    <property type="protein sequence ID" value="CAB1460184.1"/>
    <property type="molecule type" value="Genomic_DNA"/>
</dbReference>
<dbReference type="Proteomes" id="UP001153269">
    <property type="component" value="Unassembled WGS sequence"/>
</dbReference>
<accession>A0A9N7ZFH6</accession>
<feature type="region of interest" description="Disordered" evidence="1">
    <location>
        <begin position="101"/>
        <end position="121"/>
    </location>
</feature>
<gene>
    <name evidence="2" type="ORF">PLEPLA_LOCUS48021</name>
</gene>
<protein>
    <submittedName>
        <fullName evidence="2">Uncharacterized protein</fullName>
    </submittedName>
</protein>
<dbReference type="AlphaFoldDB" id="A0A9N7ZFH6"/>
<evidence type="ECO:0000313" key="3">
    <source>
        <dbReference type="Proteomes" id="UP001153269"/>
    </source>
</evidence>